<dbReference type="InterPro" id="IPR011041">
    <property type="entry name" value="Quinoprot_gluc/sorb_DH_b-prop"/>
</dbReference>
<dbReference type="Gene3D" id="2.120.10.30">
    <property type="entry name" value="TolB, C-terminal domain"/>
    <property type="match status" value="1"/>
</dbReference>
<name>A0ABY7RTU2_9FLAO</name>
<reference evidence="4 5" key="1">
    <citation type="submission" date="2023-01" db="EMBL/GenBank/DDBJ databases">
        <title>Psychroserpens ponticola sp. nov., isolated from seawater.</title>
        <authorList>
            <person name="Kristyanto S."/>
            <person name="Jung J."/>
            <person name="Kim J.M."/>
            <person name="Jeon C.O."/>
        </authorList>
    </citation>
    <scope>NUCLEOTIDE SEQUENCE [LARGE SCALE GENOMIC DNA]</scope>
    <source>
        <strain evidence="4 5">MSW6</strain>
    </source>
</reference>
<dbReference type="Pfam" id="PF18962">
    <property type="entry name" value="Por_Secre_tail"/>
    <property type="match status" value="1"/>
</dbReference>
<accession>A0ABY7RTU2</accession>
<feature type="domain" description="Secretion system C-terminal sorting" evidence="3">
    <location>
        <begin position="385"/>
        <end position="455"/>
    </location>
</feature>
<evidence type="ECO:0000259" key="2">
    <source>
        <dbReference type="Pfam" id="PF07995"/>
    </source>
</evidence>
<dbReference type="PANTHER" id="PTHR19328:SF75">
    <property type="entry name" value="ALDOSE SUGAR DEHYDROGENASE YLII"/>
    <property type="match status" value="1"/>
</dbReference>
<keyword evidence="5" id="KW-1185">Reference proteome</keyword>
<dbReference type="InterPro" id="IPR012938">
    <property type="entry name" value="Glc/Sorbosone_DH"/>
</dbReference>
<keyword evidence="1" id="KW-0732">Signal</keyword>
<organism evidence="4 5">
    <name type="scientific">Psychroserpens ponticola</name>
    <dbReference type="NCBI Taxonomy" id="2932268"/>
    <lineage>
        <taxon>Bacteria</taxon>
        <taxon>Pseudomonadati</taxon>
        <taxon>Bacteroidota</taxon>
        <taxon>Flavobacteriia</taxon>
        <taxon>Flavobacteriales</taxon>
        <taxon>Flavobacteriaceae</taxon>
        <taxon>Psychroserpens</taxon>
    </lineage>
</organism>
<dbReference type="SUPFAM" id="SSF50952">
    <property type="entry name" value="Soluble quinoprotein glucose dehydrogenase"/>
    <property type="match status" value="1"/>
</dbReference>
<evidence type="ECO:0000256" key="1">
    <source>
        <dbReference type="ARBA" id="ARBA00022729"/>
    </source>
</evidence>
<gene>
    <name evidence="4" type="ORF">MUN68_010690</name>
</gene>
<evidence type="ECO:0000313" key="4">
    <source>
        <dbReference type="EMBL" id="WCO00535.1"/>
    </source>
</evidence>
<evidence type="ECO:0000313" key="5">
    <source>
        <dbReference type="Proteomes" id="UP001202717"/>
    </source>
</evidence>
<dbReference type="EMBL" id="CP116221">
    <property type="protein sequence ID" value="WCO00535.1"/>
    <property type="molecule type" value="Genomic_DNA"/>
</dbReference>
<proteinExistence type="predicted"/>
<dbReference type="RefSeq" id="WP_249996546.1">
    <property type="nucleotide sequence ID" value="NZ_CP116221.1"/>
</dbReference>
<dbReference type="PANTHER" id="PTHR19328">
    <property type="entry name" value="HEDGEHOG-INTERACTING PROTEIN"/>
    <property type="match status" value="1"/>
</dbReference>
<feature type="domain" description="Glucose/Sorbosone dehydrogenase" evidence="2">
    <location>
        <begin position="31"/>
        <end position="325"/>
    </location>
</feature>
<sequence length="456" mass="50156">MKKITLYFMCMMCAYGFSQNIELELFASGFSDPIKVQNAGDDRLFVTEQDGTIQILNTDGTTNSTPFLDIDARVASGGERGLLSLAFHPNYASNGYFYVNYTNNSGDTVISRFSRSTVSTADSGSELILMTIPQPYSNHNGGDLHFGPNDGYLYISTGDGGSGGDPGDRSQDLMELLGKMLRIDVDNVANGNNYAIPTDNPFVGNPNALEEIWAYGLRNPWRFSFDEETNEMWIGDVGQNTTEEVNRVAVNPVGYNFGWRCYEGSNTYNTNGCPAMETLTFPVAEYPIPPCFCNIAGGQVYRGSVYSDIFGVYIFGTTGDFTISTVDASNNLINHGAFNNGYWVSFGEDINKEMYAVDITGSIYRVKGTVLSVSEFEKQNISITPNPASENLNITLFNNTINAISIIGLNGSVLFNEENILLSEKNIDVSFLSNGMYLINIEFNDKSTIVKKLIVK</sequence>
<protein>
    <submittedName>
        <fullName evidence="4">PQQ-dependent sugar dehydrogenase</fullName>
    </submittedName>
</protein>
<dbReference type="Proteomes" id="UP001202717">
    <property type="component" value="Chromosome"/>
</dbReference>
<evidence type="ECO:0000259" key="3">
    <source>
        <dbReference type="Pfam" id="PF18962"/>
    </source>
</evidence>
<dbReference type="InterPro" id="IPR011042">
    <property type="entry name" value="6-blade_b-propeller_TolB-like"/>
</dbReference>
<dbReference type="Pfam" id="PF07995">
    <property type="entry name" value="GSDH"/>
    <property type="match status" value="1"/>
</dbReference>
<dbReference type="NCBIfam" id="TIGR04183">
    <property type="entry name" value="Por_Secre_tail"/>
    <property type="match status" value="1"/>
</dbReference>
<dbReference type="InterPro" id="IPR026444">
    <property type="entry name" value="Secre_tail"/>
</dbReference>